<gene>
    <name evidence="1" type="ORF">SDC9_129245</name>
</gene>
<proteinExistence type="predicted"/>
<reference evidence="1" key="1">
    <citation type="submission" date="2019-08" db="EMBL/GenBank/DDBJ databases">
        <authorList>
            <person name="Kucharzyk K."/>
            <person name="Murdoch R.W."/>
            <person name="Higgins S."/>
            <person name="Loffler F."/>
        </authorList>
    </citation>
    <scope>NUCLEOTIDE SEQUENCE</scope>
</reference>
<accession>A0A645CYY9</accession>
<name>A0A645CYY9_9ZZZZ</name>
<evidence type="ECO:0000313" key="1">
    <source>
        <dbReference type="EMBL" id="MPM82184.1"/>
    </source>
</evidence>
<dbReference type="EMBL" id="VSSQ01031341">
    <property type="protein sequence ID" value="MPM82184.1"/>
    <property type="molecule type" value="Genomic_DNA"/>
</dbReference>
<comment type="caution">
    <text evidence="1">The sequence shown here is derived from an EMBL/GenBank/DDBJ whole genome shotgun (WGS) entry which is preliminary data.</text>
</comment>
<sequence length="181" mass="19871">MRGPGLQHQVPGIMLGYSTSLTRTTDLCFPISGLSSSDYWPSFPWLTFCSKFLLFPLGKSFHNKEAKKRPGEHGGNRENGGGLCHFPLCVLTSLRDYLPAVFSFPCFLRSALASSCDPPALPFRLRPLSSRPPLLFNPSLFGGLGDAALPGPFLSAQLRLCVIEPFKQPHLGSRRLRLGLL</sequence>
<dbReference type="AlphaFoldDB" id="A0A645CYY9"/>
<organism evidence="1">
    <name type="scientific">bioreactor metagenome</name>
    <dbReference type="NCBI Taxonomy" id="1076179"/>
    <lineage>
        <taxon>unclassified sequences</taxon>
        <taxon>metagenomes</taxon>
        <taxon>ecological metagenomes</taxon>
    </lineage>
</organism>
<protein>
    <submittedName>
        <fullName evidence="1">Uncharacterized protein</fullName>
    </submittedName>
</protein>